<evidence type="ECO:0000313" key="1">
    <source>
        <dbReference type="EMBL" id="KKL49032.1"/>
    </source>
</evidence>
<dbReference type="Pfam" id="PF13692">
    <property type="entry name" value="Glyco_trans_1_4"/>
    <property type="match status" value="1"/>
</dbReference>
<organism evidence="1">
    <name type="scientific">marine sediment metagenome</name>
    <dbReference type="NCBI Taxonomy" id="412755"/>
    <lineage>
        <taxon>unclassified sequences</taxon>
        <taxon>metagenomes</taxon>
        <taxon>ecological metagenomes</taxon>
    </lineage>
</organism>
<protein>
    <recommendedName>
        <fullName evidence="2">Glycosyl transferase family 1 domain-containing protein</fullName>
    </recommendedName>
</protein>
<evidence type="ECO:0008006" key="2">
    <source>
        <dbReference type="Google" id="ProtNLM"/>
    </source>
</evidence>
<sequence length="142" mass="16335">LAEILGHEDYQYVGIGDKERKDGFLDAFFTNVSIKDLNSIYSSCHIWLAPTELEGLHNVPIEAALCGCLIVCNDDPMNGMCMDYAFDNNTAMVYHRRDIEQAAELIKNPNWDVIDRMYNHLRNNIGTREENMKKLVEYLKAM</sequence>
<dbReference type="Gene3D" id="3.40.50.2000">
    <property type="entry name" value="Glycogen Phosphorylase B"/>
    <property type="match status" value="1"/>
</dbReference>
<dbReference type="EMBL" id="LAZR01033109">
    <property type="protein sequence ID" value="KKL49032.1"/>
    <property type="molecule type" value="Genomic_DNA"/>
</dbReference>
<feature type="non-terminal residue" evidence="1">
    <location>
        <position position="1"/>
    </location>
</feature>
<name>A0A0F9FD02_9ZZZZ</name>
<dbReference type="AlphaFoldDB" id="A0A0F9FD02"/>
<comment type="caution">
    <text evidence="1">The sequence shown here is derived from an EMBL/GenBank/DDBJ whole genome shotgun (WGS) entry which is preliminary data.</text>
</comment>
<proteinExistence type="predicted"/>
<reference evidence="1" key="1">
    <citation type="journal article" date="2015" name="Nature">
        <title>Complex archaea that bridge the gap between prokaryotes and eukaryotes.</title>
        <authorList>
            <person name="Spang A."/>
            <person name="Saw J.H."/>
            <person name="Jorgensen S.L."/>
            <person name="Zaremba-Niedzwiedzka K."/>
            <person name="Martijn J."/>
            <person name="Lind A.E."/>
            <person name="van Eijk R."/>
            <person name="Schleper C."/>
            <person name="Guy L."/>
            <person name="Ettema T.J."/>
        </authorList>
    </citation>
    <scope>NUCLEOTIDE SEQUENCE</scope>
</reference>
<gene>
    <name evidence="1" type="ORF">LCGC14_2319590</name>
</gene>
<accession>A0A0F9FD02</accession>
<dbReference type="SUPFAM" id="SSF53756">
    <property type="entry name" value="UDP-Glycosyltransferase/glycogen phosphorylase"/>
    <property type="match status" value="1"/>
</dbReference>